<name>A0AAW7JYA6_9BACT</name>
<dbReference type="EMBL" id="JAUEIF010000016">
    <property type="protein sequence ID" value="MDN0026337.1"/>
    <property type="molecule type" value="Genomic_DNA"/>
</dbReference>
<comment type="caution">
    <text evidence="2">The sequence shown here is derived from an EMBL/GenBank/DDBJ whole genome shotgun (WGS) entry which is preliminary data.</text>
</comment>
<dbReference type="Proteomes" id="UP001167831">
    <property type="component" value="Unassembled WGS sequence"/>
</dbReference>
<protein>
    <submittedName>
        <fullName evidence="2">Uncharacterized protein</fullName>
    </submittedName>
</protein>
<evidence type="ECO:0000313" key="1">
    <source>
        <dbReference type="EMBL" id="MDN0023817.1"/>
    </source>
</evidence>
<reference evidence="2" key="2">
    <citation type="submission" date="2023-08" db="EMBL/GenBank/DDBJ databases">
        <title>Identification and characterization of horizontal gene transfer across gut microbiota members of farm animals based on homology search.</title>
        <authorList>
            <person name="Schwarzerova J."/>
            <person name="Nykrynova M."/>
            <person name="Jureckova K."/>
            <person name="Cejkova D."/>
            <person name="Rychlik I."/>
        </authorList>
    </citation>
    <scope>NUCLEOTIDE SEQUENCE</scope>
    <source>
        <strain evidence="2">ET15</strain>
        <strain evidence="1">ET37</strain>
    </source>
</reference>
<dbReference type="AlphaFoldDB" id="A0AAW7JYA6"/>
<keyword evidence="3" id="KW-1185">Reference proteome</keyword>
<proteinExistence type="predicted"/>
<sequence>MNWTDVGIAATEKLSARLVVMAKDTCSMQEKEGVRTASCRTVYSDALRGAGQW</sequence>
<reference evidence="2" key="1">
    <citation type="submission" date="2023-06" db="EMBL/GenBank/DDBJ databases">
        <authorList>
            <person name="Zeman M."/>
            <person name="Kubasova T."/>
            <person name="Jahodarova E."/>
            <person name="Nykrynova M."/>
            <person name="Rychlik I."/>
        </authorList>
    </citation>
    <scope>NUCLEOTIDE SEQUENCE</scope>
    <source>
        <strain evidence="2">ET15</strain>
        <strain evidence="1">ET37</strain>
    </source>
</reference>
<organism evidence="2 4">
    <name type="scientific">Leyella lascolaii</name>
    <dbReference type="NCBI Taxonomy" id="1776379"/>
    <lineage>
        <taxon>Bacteria</taxon>
        <taxon>Pseudomonadati</taxon>
        <taxon>Bacteroidota</taxon>
        <taxon>Bacteroidia</taxon>
        <taxon>Bacteroidales</taxon>
        <taxon>Prevotellaceae</taxon>
        <taxon>Leyella</taxon>
    </lineage>
</organism>
<dbReference type="RefSeq" id="WP_289836616.1">
    <property type="nucleotide sequence ID" value="NZ_JAUEIF010000016.1"/>
</dbReference>
<evidence type="ECO:0000313" key="4">
    <source>
        <dbReference type="Proteomes" id="UP001168478"/>
    </source>
</evidence>
<evidence type="ECO:0000313" key="3">
    <source>
        <dbReference type="Proteomes" id="UP001167831"/>
    </source>
</evidence>
<gene>
    <name evidence="1" type="ORF">QVN81_12445</name>
    <name evidence="2" type="ORF">QVN84_12545</name>
</gene>
<dbReference type="Proteomes" id="UP001168478">
    <property type="component" value="Unassembled WGS sequence"/>
</dbReference>
<dbReference type="EMBL" id="JAUEIE010000021">
    <property type="protein sequence ID" value="MDN0023817.1"/>
    <property type="molecule type" value="Genomic_DNA"/>
</dbReference>
<accession>A0AAW7JYA6</accession>
<evidence type="ECO:0000313" key="2">
    <source>
        <dbReference type="EMBL" id="MDN0026337.1"/>
    </source>
</evidence>